<protein>
    <submittedName>
        <fullName evidence="1">Uncharacterized protein</fullName>
    </submittedName>
</protein>
<dbReference type="EMBL" id="MKIN01000028">
    <property type="protein sequence ID" value="OLP47119.1"/>
    <property type="molecule type" value="Genomic_DNA"/>
</dbReference>
<comment type="caution">
    <text evidence="1">The sequence shown here is derived from an EMBL/GenBank/DDBJ whole genome shotgun (WGS) entry which is preliminary data.</text>
</comment>
<accession>A0A1Q8ZYW1</accession>
<dbReference type="Proteomes" id="UP000185598">
    <property type="component" value="Unassembled WGS sequence"/>
</dbReference>
<keyword evidence="2" id="KW-1185">Reference proteome</keyword>
<dbReference type="AlphaFoldDB" id="A0A1Q8ZYW1"/>
<reference evidence="1 2" key="1">
    <citation type="submission" date="2016-09" db="EMBL/GenBank/DDBJ databases">
        <title>Rhizobium oryziradicis sp. nov., isolated from the root of rice.</title>
        <authorList>
            <person name="Zhao J."/>
            <person name="Zhang X."/>
        </authorList>
    </citation>
    <scope>NUCLEOTIDE SEQUENCE [LARGE SCALE GENOMIC DNA]</scope>
    <source>
        <strain evidence="1 2">14971</strain>
    </source>
</reference>
<proteinExistence type="predicted"/>
<name>A0A1Q8ZYW1_9HYPH</name>
<evidence type="ECO:0000313" key="1">
    <source>
        <dbReference type="EMBL" id="OLP47119.1"/>
    </source>
</evidence>
<sequence length="103" mass="11934">MVSQCLLRAEFGRRQSNLQRLLSLLGIATWDLSAPVPFRTLHIDQMLDLLRLSAGLHPMLRRVVGSHPFKIYNTTWFDMWRIKDGKAAKHWDPALLNEAPDLR</sequence>
<organism evidence="1 2">
    <name type="scientific">Allorhizobium taibaishanense</name>
    <dbReference type="NCBI Taxonomy" id="887144"/>
    <lineage>
        <taxon>Bacteria</taxon>
        <taxon>Pseudomonadati</taxon>
        <taxon>Pseudomonadota</taxon>
        <taxon>Alphaproteobacteria</taxon>
        <taxon>Hyphomicrobiales</taxon>
        <taxon>Rhizobiaceae</taxon>
        <taxon>Rhizobium/Agrobacterium group</taxon>
        <taxon>Allorhizobium</taxon>
    </lineage>
</organism>
<evidence type="ECO:0000313" key="2">
    <source>
        <dbReference type="Proteomes" id="UP000185598"/>
    </source>
</evidence>
<gene>
    <name evidence="1" type="ORF">BJF91_10505</name>
</gene>